<organism evidence="7 8">
    <name type="scientific">Candidatus Pseudobacter hemicellulosilyticus</name>
    <dbReference type="NCBI Taxonomy" id="3121375"/>
    <lineage>
        <taxon>Bacteria</taxon>
        <taxon>Pseudomonadati</taxon>
        <taxon>Bacteroidota</taxon>
        <taxon>Chitinophagia</taxon>
        <taxon>Chitinophagales</taxon>
        <taxon>Chitinophagaceae</taxon>
        <taxon>Pseudobacter</taxon>
    </lineage>
</organism>
<dbReference type="GO" id="GO:0003677">
    <property type="term" value="F:DNA binding"/>
    <property type="evidence" value="ECO:0007669"/>
    <property type="project" value="InterPro"/>
</dbReference>
<dbReference type="Gene3D" id="1.10.1740.10">
    <property type="match status" value="1"/>
</dbReference>
<dbReference type="Pfam" id="PF08281">
    <property type="entry name" value="Sigma70_r4_2"/>
    <property type="match status" value="1"/>
</dbReference>
<dbReference type="InterPro" id="IPR039425">
    <property type="entry name" value="RNA_pol_sigma-70-like"/>
</dbReference>
<sequence>MHQNEHIYEEAKLIALLNDGSEYAFQLIYDRYRNRIYRLAVKYLSSPLLAQEIVQDVFLKLWFERANIRTGRPIESWLVTVAKNMIINQLKKLARDWKAAGALKGINTITENPIFDGLKEKEYQALLNKAIDGLSDMQKAVYRLAREEQLSYLRIAEQLNISPLTVKTHMSRALDHIKSFFAERGILFLAAFLFS</sequence>
<evidence type="ECO:0000259" key="5">
    <source>
        <dbReference type="Pfam" id="PF04542"/>
    </source>
</evidence>
<protein>
    <submittedName>
        <fullName evidence="7">RNA polymerase sigma-70 factor</fullName>
    </submittedName>
</protein>
<keyword evidence="2" id="KW-0805">Transcription regulation</keyword>
<dbReference type="PANTHER" id="PTHR43133:SF46">
    <property type="entry name" value="RNA POLYMERASE SIGMA-70 FACTOR ECF SUBFAMILY"/>
    <property type="match status" value="1"/>
</dbReference>
<evidence type="ECO:0000313" key="8">
    <source>
        <dbReference type="Proteomes" id="UP001220610"/>
    </source>
</evidence>
<dbReference type="CDD" id="cd06171">
    <property type="entry name" value="Sigma70_r4"/>
    <property type="match status" value="1"/>
</dbReference>
<feature type="domain" description="RNA polymerase sigma-70 region 2" evidence="5">
    <location>
        <begin position="28"/>
        <end position="95"/>
    </location>
</feature>
<dbReference type="GO" id="GO:0006352">
    <property type="term" value="P:DNA-templated transcription initiation"/>
    <property type="evidence" value="ECO:0007669"/>
    <property type="project" value="InterPro"/>
</dbReference>
<evidence type="ECO:0000259" key="6">
    <source>
        <dbReference type="Pfam" id="PF08281"/>
    </source>
</evidence>
<dbReference type="InterPro" id="IPR036388">
    <property type="entry name" value="WH-like_DNA-bd_sf"/>
</dbReference>
<evidence type="ECO:0000256" key="4">
    <source>
        <dbReference type="ARBA" id="ARBA00023163"/>
    </source>
</evidence>
<keyword evidence="4" id="KW-0804">Transcription</keyword>
<evidence type="ECO:0000256" key="3">
    <source>
        <dbReference type="ARBA" id="ARBA00023082"/>
    </source>
</evidence>
<evidence type="ECO:0000313" key="7">
    <source>
        <dbReference type="EMBL" id="WEK33956.1"/>
    </source>
</evidence>
<reference evidence="7" key="1">
    <citation type="submission" date="2023-03" db="EMBL/GenBank/DDBJ databases">
        <title>Andean soil-derived lignocellulolytic bacterial consortium as a source of novel taxa and putative plastic-active enzymes.</title>
        <authorList>
            <person name="Diaz-Garcia L."/>
            <person name="Chuvochina M."/>
            <person name="Feuerriegel G."/>
            <person name="Bunk B."/>
            <person name="Sproer C."/>
            <person name="Streit W.R."/>
            <person name="Rodriguez L.M."/>
            <person name="Overmann J."/>
            <person name="Jimenez D.J."/>
        </authorList>
    </citation>
    <scope>NUCLEOTIDE SEQUENCE</scope>
    <source>
        <strain evidence="7">MAG 7</strain>
    </source>
</reference>
<dbReference type="AlphaFoldDB" id="A0AAJ5WL80"/>
<name>A0AAJ5WL80_9BACT</name>
<dbReference type="InterPro" id="IPR014284">
    <property type="entry name" value="RNA_pol_sigma-70_dom"/>
</dbReference>
<dbReference type="GO" id="GO:0016987">
    <property type="term" value="F:sigma factor activity"/>
    <property type="evidence" value="ECO:0007669"/>
    <property type="project" value="UniProtKB-KW"/>
</dbReference>
<keyword evidence="3" id="KW-0731">Sigma factor</keyword>
<gene>
    <name evidence="7" type="ORF">P0Y53_15820</name>
</gene>
<evidence type="ECO:0000256" key="2">
    <source>
        <dbReference type="ARBA" id="ARBA00023015"/>
    </source>
</evidence>
<dbReference type="InterPro" id="IPR013249">
    <property type="entry name" value="RNA_pol_sigma70_r4_t2"/>
</dbReference>
<dbReference type="PANTHER" id="PTHR43133">
    <property type="entry name" value="RNA POLYMERASE ECF-TYPE SIGMA FACTO"/>
    <property type="match status" value="1"/>
</dbReference>
<dbReference type="Proteomes" id="UP001220610">
    <property type="component" value="Chromosome"/>
</dbReference>
<dbReference type="InterPro" id="IPR013325">
    <property type="entry name" value="RNA_pol_sigma_r2"/>
</dbReference>
<dbReference type="Gene3D" id="1.10.10.10">
    <property type="entry name" value="Winged helix-like DNA-binding domain superfamily/Winged helix DNA-binding domain"/>
    <property type="match status" value="1"/>
</dbReference>
<dbReference type="NCBIfam" id="TIGR02985">
    <property type="entry name" value="Sig70_bacteroi1"/>
    <property type="match status" value="1"/>
</dbReference>
<feature type="domain" description="RNA polymerase sigma factor 70 region 4 type 2" evidence="6">
    <location>
        <begin position="127"/>
        <end position="176"/>
    </location>
</feature>
<accession>A0AAJ5WL80</accession>
<dbReference type="SUPFAM" id="SSF88946">
    <property type="entry name" value="Sigma2 domain of RNA polymerase sigma factors"/>
    <property type="match status" value="1"/>
</dbReference>
<comment type="similarity">
    <text evidence="1">Belongs to the sigma-70 factor family. ECF subfamily.</text>
</comment>
<evidence type="ECO:0000256" key="1">
    <source>
        <dbReference type="ARBA" id="ARBA00010641"/>
    </source>
</evidence>
<dbReference type="Pfam" id="PF04542">
    <property type="entry name" value="Sigma70_r2"/>
    <property type="match status" value="1"/>
</dbReference>
<dbReference type="InterPro" id="IPR007627">
    <property type="entry name" value="RNA_pol_sigma70_r2"/>
</dbReference>
<dbReference type="SUPFAM" id="SSF88659">
    <property type="entry name" value="Sigma3 and sigma4 domains of RNA polymerase sigma factors"/>
    <property type="match status" value="1"/>
</dbReference>
<dbReference type="NCBIfam" id="TIGR02937">
    <property type="entry name" value="sigma70-ECF"/>
    <property type="match status" value="1"/>
</dbReference>
<dbReference type="InterPro" id="IPR014327">
    <property type="entry name" value="RNA_pol_sigma70_bacteroid"/>
</dbReference>
<dbReference type="EMBL" id="CP119311">
    <property type="protein sequence ID" value="WEK33956.1"/>
    <property type="molecule type" value="Genomic_DNA"/>
</dbReference>
<dbReference type="InterPro" id="IPR013324">
    <property type="entry name" value="RNA_pol_sigma_r3/r4-like"/>
</dbReference>
<proteinExistence type="inferred from homology"/>